<dbReference type="AlphaFoldDB" id="A0A699VLN1"/>
<evidence type="ECO:0000313" key="2">
    <source>
        <dbReference type="EMBL" id="GFD35119.1"/>
    </source>
</evidence>
<feature type="non-terminal residue" evidence="2">
    <location>
        <position position="1"/>
    </location>
</feature>
<sequence length="117" mass="12126">GGNDEDQAGPDPGAQAESQMGTDAGTLDEGQAGSNPDELSEGQAGPGPDKGFTATAHSKVQENLKLAVEERVLLEEPASSSGPLSSLQHLSRDISFGDQFFSDKPLDANKNAETEVE</sequence>
<dbReference type="EMBL" id="BKCJ011454914">
    <property type="protein sequence ID" value="GFD35119.1"/>
    <property type="molecule type" value="Genomic_DNA"/>
</dbReference>
<protein>
    <submittedName>
        <fullName evidence="2">Uncharacterized protein</fullName>
    </submittedName>
</protein>
<gene>
    <name evidence="2" type="ORF">Tci_907088</name>
</gene>
<accession>A0A699VLN1</accession>
<comment type="caution">
    <text evidence="2">The sequence shown here is derived from an EMBL/GenBank/DDBJ whole genome shotgun (WGS) entry which is preliminary data.</text>
</comment>
<feature type="region of interest" description="Disordered" evidence="1">
    <location>
        <begin position="1"/>
        <end position="58"/>
    </location>
</feature>
<organism evidence="2">
    <name type="scientific">Tanacetum cinerariifolium</name>
    <name type="common">Dalmatian daisy</name>
    <name type="synonym">Chrysanthemum cinerariifolium</name>
    <dbReference type="NCBI Taxonomy" id="118510"/>
    <lineage>
        <taxon>Eukaryota</taxon>
        <taxon>Viridiplantae</taxon>
        <taxon>Streptophyta</taxon>
        <taxon>Embryophyta</taxon>
        <taxon>Tracheophyta</taxon>
        <taxon>Spermatophyta</taxon>
        <taxon>Magnoliopsida</taxon>
        <taxon>eudicotyledons</taxon>
        <taxon>Gunneridae</taxon>
        <taxon>Pentapetalae</taxon>
        <taxon>asterids</taxon>
        <taxon>campanulids</taxon>
        <taxon>Asterales</taxon>
        <taxon>Asteraceae</taxon>
        <taxon>Asteroideae</taxon>
        <taxon>Anthemideae</taxon>
        <taxon>Anthemidinae</taxon>
        <taxon>Tanacetum</taxon>
    </lineage>
</organism>
<feature type="region of interest" description="Disordered" evidence="1">
    <location>
        <begin position="98"/>
        <end position="117"/>
    </location>
</feature>
<feature type="compositionally biased region" description="Basic and acidic residues" evidence="1">
    <location>
        <begin position="104"/>
        <end position="117"/>
    </location>
</feature>
<proteinExistence type="predicted"/>
<name>A0A699VLN1_TANCI</name>
<reference evidence="2" key="1">
    <citation type="journal article" date="2019" name="Sci. Rep.">
        <title>Draft genome of Tanacetum cinerariifolium, the natural source of mosquito coil.</title>
        <authorList>
            <person name="Yamashiro T."/>
            <person name="Shiraishi A."/>
            <person name="Satake H."/>
            <person name="Nakayama K."/>
        </authorList>
    </citation>
    <scope>NUCLEOTIDE SEQUENCE</scope>
</reference>
<evidence type="ECO:0000256" key="1">
    <source>
        <dbReference type="SAM" id="MobiDB-lite"/>
    </source>
</evidence>